<reference evidence="2" key="1">
    <citation type="submission" date="2016-10" db="EMBL/GenBank/DDBJ databases">
        <authorList>
            <person name="Varghese N."/>
            <person name="Submissions S."/>
        </authorList>
    </citation>
    <scope>NUCLEOTIDE SEQUENCE [LARGE SCALE GENOMIC DNA]</scope>
    <source>
        <strain evidence="2">Mob M</strain>
    </source>
</reference>
<name>A0A1I4RW34_9EURY</name>
<protein>
    <submittedName>
        <fullName evidence="1">Uncharacterized protein</fullName>
    </submittedName>
</protein>
<keyword evidence="2" id="KW-1185">Reference proteome</keyword>
<accession>A0A1I4RW34</accession>
<dbReference type="EMBL" id="FOUJ01000003">
    <property type="protein sequence ID" value="SFM56442.1"/>
    <property type="molecule type" value="Genomic_DNA"/>
</dbReference>
<sequence length="59" mass="6622">MKCKYYGRCEQADPMAMTCTENGGGTYCGKFRVLSAESKECASGNFLFRPVVHIREMFA</sequence>
<dbReference type="AlphaFoldDB" id="A0A1I4RW34"/>
<organism evidence="1 2">
    <name type="scientific">Methanolobus profundi</name>
    <dbReference type="NCBI Taxonomy" id="487685"/>
    <lineage>
        <taxon>Archaea</taxon>
        <taxon>Methanobacteriati</taxon>
        <taxon>Methanobacteriota</taxon>
        <taxon>Stenosarchaea group</taxon>
        <taxon>Methanomicrobia</taxon>
        <taxon>Methanosarcinales</taxon>
        <taxon>Methanosarcinaceae</taxon>
        <taxon>Methanolobus</taxon>
    </lineage>
</organism>
<evidence type="ECO:0000313" key="2">
    <source>
        <dbReference type="Proteomes" id="UP000198535"/>
    </source>
</evidence>
<proteinExistence type="predicted"/>
<gene>
    <name evidence="1" type="ORF">SAMN04488696_1619</name>
</gene>
<dbReference type="Proteomes" id="UP000198535">
    <property type="component" value="Unassembled WGS sequence"/>
</dbReference>
<evidence type="ECO:0000313" key="1">
    <source>
        <dbReference type="EMBL" id="SFM56442.1"/>
    </source>
</evidence>